<dbReference type="InterPro" id="IPR049500">
    <property type="entry name" value="Peptidase_M50B-like"/>
</dbReference>
<dbReference type="Proteomes" id="UP000558192">
    <property type="component" value="Unassembled WGS sequence"/>
</dbReference>
<name>A0A7X5Y3W1_9SPHN</name>
<keyword evidence="1" id="KW-1133">Transmembrane helix</keyword>
<organism evidence="2 3">
    <name type="scientific">Sphingomonas kaistensis</name>
    <dbReference type="NCBI Taxonomy" id="298708"/>
    <lineage>
        <taxon>Bacteria</taxon>
        <taxon>Pseudomonadati</taxon>
        <taxon>Pseudomonadota</taxon>
        <taxon>Alphaproteobacteria</taxon>
        <taxon>Sphingomonadales</taxon>
        <taxon>Sphingomonadaceae</taxon>
        <taxon>Sphingomonas</taxon>
    </lineage>
</organism>
<feature type="transmembrane region" description="Helical" evidence="1">
    <location>
        <begin position="90"/>
        <end position="109"/>
    </location>
</feature>
<feature type="transmembrane region" description="Helical" evidence="1">
    <location>
        <begin position="142"/>
        <end position="159"/>
    </location>
</feature>
<feature type="transmembrane region" description="Helical" evidence="1">
    <location>
        <begin position="213"/>
        <end position="232"/>
    </location>
</feature>
<gene>
    <name evidence="2" type="ORF">GGQ97_000517</name>
</gene>
<evidence type="ECO:0000256" key="1">
    <source>
        <dbReference type="SAM" id="Phobius"/>
    </source>
</evidence>
<keyword evidence="3" id="KW-1185">Reference proteome</keyword>
<feature type="transmembrane region" description="Helical" evidence="1">
    <location>
        <begin position="166"/>
        <end position="183"/>
    </location>
</feature>
<dbReference type="Pfam" id="PF13398">
    <property type="entry name" value="Peptidase_M50B"/>
    <property type="match status" value="1"/>
</dbReference>
<evidence type="ECO:0000313" key="3">
    <source>
        <dbReference type="Proteomes" id="UP000558192"/>
    </source>
</evidence>
<keyword evidence="1" id="KW-0472">Membrane</keyword>
<comment type="caution">
    <text evidence="2">The sequence shown here is derived from an EMBL/GenBank/DDBJ whole genome shotgun (WGS) entry which is preliminary data.</text>
</comment>
<evidence type="ECO:0008006" key="4">
    <source>
        <dbReference type="Google" id="ProtNLM"/>
    </source>
</evidence>
<proteinExistence type="predicted"/>
<evidence type="ECO:0000313" key="2">
    <source>
        <dbReference type="EMBL" id="NJC04724.1"/>
    </source>
</evidence>
<accession>A0A7X5Y3W1</accession>
<keyword evidence="1" id="KW-0812">Transmembrane</keyword>
<dbReference type="RefSeq" id="WP_168067504.1">
    <property type="nucleotide sequence ID" value="NZ_JAATJC010000001.1"/>
</dbReference>
<reference evidence="2 3" key="1">
    <citation type="submission" date="2020-03" db="EMBL/GenBank/DDBJ databases">
        <title>Genomic Encyclopedia of Type Strains, Phase IV (KMG-IV): sequencing the most valuable type-strain genomes for metagenomic binning, comparative biology and taxonomic classification.</title>
        <authorList>
            <person name="Goeker M."/>
        </authorList>
    </citation>
    <scope>NUCLEOTIDE SEQUENCE [LARGE SCALE GENOMIC DNA]</scope>
    <source>
        <strain evidence="2 3">DSM 16846</strain>
    </source>
</reference>
<dbReference type="PANTHER" id="PTHR33979">
    <property type="entry name" value="OS02G0221600 PROTEIN"/>
    <property type="match status" value="1"/>
</dbReference>
<protein>
    <recommendedName>
        <fullName evidence="4">M50 family peptidase</fullName>
    </recommendedName>
</protein>
<dbReference type="AlphaFoldDB" id="A0A7X5Y3W1"/>
<dbReference type="PANTHER" id="PTHR33979:SF2">
    <property type="entry name" value="PEPTIDASE M50B-LIKE-DOMAIN-CONTAINING PROTEIN"/>
    <property type="match status" value="1"/>
</dbReference>
<dbReference type="EMBL" id="JAATJC010000001">
    <property type="protein sequence ID" value="NJC04724.1"/>
    <property type="molecule type" value="Genomic_DNA"/>
</dbReference>
<sequence length="238" mass="25846">MRSRNLERDRNVRIAMMMLIALASVLLWQTSPGQFILYPFTILATWFHEFGHGLAALLTGNAFHEMLIFPNGSGLASTGRRYDAYRLTHALIPAGGLLGPPIAGALLIVASRSREATQGGLSLLGILLIASTAIWVRTLVGWLVLPAMGAIILVIAYRASPAVQRLAIQLLGVQAVISVWAQLDYLFMSEANVDGKVGRSDSAAIADALFAPYWFWGAAISVASFALLWWSLKVAIRR</sequence>
<feature type="transmembrane region" description="Helical" evidence="1">
    <location>
        <begin position="116"/>
        <end position="136"/>
    </location>
</feature>